<feature type="domain" description="Lipase" evidence="5">
    <location>
        <begin position="206"/>
        <end position="383"/>
    </location>
</feature>
<dbReference type="GO" id="GO:0016042">
    <property type="term" value="P:lipid catabolic process"/>
    <property type="evidence" value="ECO:0007669"/>
    <property type="project" value="TreeGrafter"/>
</dbReference>
<dbReference type="Pfam" id="PF00151">
    <property type="entry name" value="Lipase"/>
    <property type="match status" value="2"/>
</dbReference>
<evidence type="ECO:0000256" key="3">
    <source>
        <dbReference type="ARBA" id="ARBA00022525"/>
    </source>
</evidence>
<keyword evidence="3" id="KW-0964">Secreted</keyword>
<accession>A0A7R8H6D6</accession>
<keyword evidence="7" id="KW-1185">Reference proteome</keyword>
<name>A0A7R8H6D6_LEPSM</name>
<evidence type="ECO:0000313" key="6">
    <source>
        <dbReference type="EMBL" id="CAF2897623.1"/>
    </source>
</evidence>
<evidence type="ECO:0000256" key="4">
    <source>
        <dbReference type="RuleBase" id="RU004262"/>
    </source>
</evidence>
<sequence length="728" mass="81574">MKGTSSSNPQFGILLLVTFLIVAVYSQTSPYKESEDIEAQDEENDAKLLEDVVLSIKKWQEHMKLKERSHKSHRHRRDEEVVCYGDLGCFRDEGPFNYLDMLPSPPEEVGTKIFLYTRKNQEAPQLLRYNNISSVIESNFNVTCPVKFIIHGFGSSCSKVWPREMRLSFLAVEDCNVICVDWANGAVDPNYVRAAVNTRLFGSTCVAGFAGSELTNLSRITGLDPAGPLFEGYDGRVRLDKTDANYVDVIHSNGDSLIIGGLGAWEPIGHVDFYPNGGRAQRGCQNLLIGGLYDFIYSYSNNNNNETYRYLCNHRRAYKLFTNSISPKCQFTAFPCDSYEVFETGSCFTCNSQIGECGQLGYYSNQYPGRGSLYLLTREEEPFCARQFKINLYFTSTRVPIQTYGRVQLMLIDENGLNETHTLTQDIDDLLSSTGHLEKLIVVHPAIVPVKAQILYIAYDGWIYSGRHQWSMNKLLKMREGDCFAGSLVVPTSIGYLNGEQFPKDPQNIYYSLSSHTISQSSSKPHHSTDIIIPPEQQHKHKFPVYPKKSYVRTPVKEVYHINNGASLTEEGENVGGQSSSIEIKPFKGKHQYSSNAPSWKHPTSHRNPSPPPIHIYSLNSSQKLPPPPPPPSVQTLNNGIDVEYGPKIPLPPPISFIPDRRRPSSFANLSIASNVTLLHLGGPWANESGLPKANERNKIPNSNYLILHKLPNGGAVNLENLENILHG</sequence>
<dbReference type="CDD" id="cd00707">
    <property type="entry name" value="Pancreat_lipase_like"/>
    <property type="match status" value="1"/>
</dbReference>
<dbReference type="PANTHER" id="PTHR11610">
    <property type="entry name" value="LIPASE"/>
    <property type="match status" value="1"/>
</dbReference>
<gene>
    <name evidence="6" type="ORF">LSAA_8177</name>
</gene>
<dbReference type="EMBL" id="HG994582">
    <property type="protein sequence ID" value="CAF2897623.1"/>
    <property type="molecule type" value="Genomic_DNA"/>
</dbReference>
<dbReference type="PANTHER" id="PTHR11610:SF186">
    <property type="entry name" value="FI22312P1"/>
    <property type="match status" value="1"/>
</dbReference>
<dbReference type="InterPro" id="IPR029058">
    <property type="entry name" value="AB_hydrolase_fold"/>
</dbReference>
<evidence type="ECO:0000259" key="5">
    <source>
        <dbReference type="Pfam" id="PF00151"/>
    </source>
</evidence>
<dbReference type="GO" id="GO:0005615">
    <property type="term" value="C:extracellular space"/>
    <property type="evidence" value="ECO:0007669"/>
    <property type="project" value="TreeGrafter"/>
</dbReference>
<organism evidence="6 7">
    <name type="scientific">Lepeophtheirus salmonis</name>
    <name type="common">Salmon louse</name>
    <name type="synonym">Caligus salmonis</name>
    <dbReference type="NCBI Taxonomy" id="72036"/>
    <lineage>
        <taxon>Eukaryota</taxon>
        <taxon>Metazoa</taxon>
        <taxon>Ecdysozoa</taxon>
        <taxon>Arthropoda</taxon>
        <taxon>Crustacea</taxon>
        <taxon>Multicrustacea</taxon>
        <taxon>Hexanauplia</taxon>
        <taxon>Copepoda</taxon>
        <taxon>Siphonostomatoida</taxon>
        <taxon>Caligidae</taxon>
        <taxon>Lepeophtheirus</taxon>
    </lineage>
</organism>
<protein>
    <submittedName>
        <fullName evidence="6">(salmon louse) hypothetical protein</fullName>
    </submittedName>
</protein>
<dbReference type="InterPro" id="IPR033906">
    <property type="entry name" value="Lipase_N"/>
</dbReference>
<dbReference type="Gene3D" id="3.40.50.1820">
    <property type="entry name" value="alpha/beta hydrolase"/>
    <property type="match status" value="2"/>
</dbReference>
<dbReference type="PRINTS" id="PR00821">
    <property type="entry name" value="TAGLIPASE"/>
</dbReference>
<dbReference type="Proteomes" id="UP000675881">
    <property type="component" value="Chromosome 3"/>
</dbReference>
<dbReference type="InterPro" id="IPR000734">
    <property type="entry name" value="TAG_lipase"/>
</dbReference>
<feature type="domain" description="Lipase" evidence="5">
    <location>
        <begin position="82"/>
        <end position="203"/>
    </location>
</feature>
<dbReference type="SUPFAM" id="SSF53474">
    <property type="entry name" value="alpha/beta-Hydrolases"/>
    <property type="match status" value="1"/>
</dbReference>
<dbReference type="InterPro" id="IPR013818">
    <property type="entry name" value="Lipase"/>
</dbReference>
<comment type="similarity">
    <text evidence="2 4">Belongs to the AB hydrolase superfamily. Lipase family.</text>
</comment>
<comment type="subcellular location">
    <subcellularLocation>
        <location evidence="1">Secreted</location>
    </subcellularLocation>
</comment>
<dbReference type="AlphaFoldDB" id="A0A7R8H6D6"/>
<proteinExistence type="inferred from homology"/>
<evidence type="ECO:0000313" key="7">
    <source>
        <dbReference type="Proteomes" id="UP000675881"/>
    </source>
</evidence>
<dbReference type="OrthoDB" id="199913at2759"/>
<dbReference type="GO" id="GO:0016298">
    <property type="term" value="F:lipase activity"/>
    <property type="evidence" value="ECO:0007669"/>
    <property type="project" value="InterPro"/>
</dbReference>
<reference evidence="6" key="1">
    <citation type="submission" date="2021-02" db="EMBL/GenBank/DDBJ databases">
        <authorList>
            <person name="Bekaert M."/>
        </authorList>
    </citation>
    <scope>NUCLEOTIDE SEQUENCE</scope>
    <source>
        <strain evidence="6">IoA-00</strain>
    </source>
</reference>
<evidence type="ECO:0000256" key="1">
    <source>
        <dbReference type="ARBA" id="ARBA00004613"/>
    </source>
</evidence>
<evidence type="ECO:0000256" key="2">
    <source>
        <dbReference type="ARBA" id="ARBA00010701"/>
    </source>
</evidence>